<reference evidence="1" key="1">
    <citation type="submission" date="2021-06" db="EMBL/GenBank/DDBJ databases">
        <authorList>
            <person name="Kallberg Y."/>
            <person name="Tangrot J."/>
            <person name="Rosling A."/>
        </authorList>
    </citation>
    <scope>NUCLEOTIDE SEQUENCE</scope>
    <source>
        <strain evidence="1">IL203A</strain>
    </source>
</reference>
<keyword evidence="2" id="KW-1185">Reference proteome</keyword>
<dbReference type="EMBL" id="CAJVPU010025603">
    <property type="protein sequence ID" value="CAG8696809.1"/>
    <property type="molecule type" value="Genomic_DNA"/>
</dbReference>
<organism evidence="1 2">
    <name type="scientific">Dentiscutata heterogama</name>
    <dbReference type="NCBI Taxonomy" id="1316150"/>
    <lineage>
        <taxon>Eukaryota</taxon>
        <taxon>Fungi</taxon>
        <taxon>Fungi incertae sedis</taxon>
        <taxon>Mucoromycota</taxon>
        <taxon>Glomeromycotina</taxon>
        <taxon>Glomeromycetes</taxon>
        <taxon>Diversisporales</taxon>
        <taxon>Gigasporaceae</taxon>
        <taxon>Dentiscutata</taxon>
    </lineage>
</organism>
<dbReference type="Proteomes" id="UP000789702">
    <property type="component" value="Unassembled WGS sequence"/>
</dbReference>
<gene>
    <name evidence="1" type="ORF">DHETER_LOCUS11551</name>
</gene>
<evidence type="ECO:0000313" key="1">
    <source>
        <dbReference type="EMBL" id="CAG8696809.1"/>
    </source>
</evidence>
<accession>A0ACA9PDE9</accession>
<comment type="caution">
    <text evidence="1">The sequence shown here is derived from an EMBL/GenBank/DDBJ whole genome shotgun (WGS) entry which is preliminary data.</text>
</comment>
<sequence length="167" mass="19259">NKSNLFSKNIFQGALFEILRVLKPEGWLEIVHSLRSDKFTGPASERLNTALISWNKDCGIDLDLITHLEDYLKMTEKFEFISSQIIKIPIGGDGFGEFSSEIALYYLKLMKVILAPYMGISVEEYDQLLRELGKEMKDKRGEVYSTQKRVFARKKDISILKEVYVPQ</sequence>
<proteinExistence type="predicted"/>
<name>A0ACA9PDE9_9GLOM</name>
<feature type="non-terminal residue" evidence="1">
    <location>
        <position position="1"/>
    </location>
</feature>
<evidence type="ECO:0000313" key="2">
    <source>
        <dbReference type="Proteomes" id="UP000789702"/>
    </source>
</evidence>
<protein>
    <submittedName>
        <fullName evidence="1">5933_t:CDS:1</fullName>
    </submittedName>
</protein>